<dbReference type="Proteomes" id="UP000399805">
    <property type="component" value="Unassembled WGS sequence"/>
</dbReference>
<dbReference type="AlphaFoldDB" id="A0A6I8MA76"/>
<organism evidence="1 2">
    <name type="scientific">Amycolatopsis camponoti</name>
    <dbReference type="NCBI Taxonomy" id="2606593"/>
    <lineage>
        <taxon>Bacteria</taxon>
        <taxon>Bacillati</taxon>
        <taxon>Actinomycetota</taxon>
        <taxon>Actinomycetes</taxon>
        <taxon>Pseudonocardiales</taxon>
        <taxon>Pseudonocardiaceae</taxon>
        <taxon>Amycolatopsis</taxon>
    </lineage>
</organism>
<gene>
    <name evidence="1" type="ORF">AA23TX_09517</name>
</gene>
<sequence length="52" mass="5634">MPEEACTHIAVRRQANVTCLFPTPVWRTEASISSAVYLVSSFSTVPGTPEPV</sequence>
<accession>A0A6I8MA76</accession>
<dbReference type="EMBL" id="CABVGP010000003">
    <property type="protein sequence ID" value="VVJ24655.1"/>
    <property type="molecule type" value="Genomic_DNA"/>
</dbReference>
<proteinExistence type="predicted"/>
<reference evidence="1 2" key="1">
    <citation type="submission" date="2019-09" db="EMBL/GenBank/DDBJ databases">
        <authorList>
            <person name="Leyn A S."/>
        </authorList>
    </citation>
    <scope>NUCLEOTIDE SEQUENCE [LARGE SCALE GENOMIC DNA]</scope>
    <source>
        <strain evidence="1">AA231_1</strain>
    </source>
</reference>
<evidence type="ECO:0000313" key="2">
    <source>
        <dbReference type="Proteomes" id="UP000399805"/>
    </source>
</evidence>
<protein>
    <submittedName>
        <fullName evidence="1">Uncharacterized protein</fullName>
    </submittedName>
</protein>
<evidence type="ECO:0000313" key="1">
    <source>
        <dbReference type="EMBL" id="VVJ24655.1"/>
    </source>
</evidence>
<keyword evidence="2" id="KW-1185">Reference proteome</keyword>
<name>A0A6I8MA76_9PSEU</name>